<dbReference type="HOGENOM" id="CLU_3359737_0_0_1"/>
<protein>
    <submittedName>
        <fullName evidence="1">Uncharacterized protein</fullName>
    </submittedName>
</protein>
<accession>W9HKH6</accession>
<gene>
    <name evidence="1" type="ORF">FOYG_16630</name>
</gene>
<sequence>MVSLKRDIEAMLRGKAAPDVGGSSHRGMITKFWTLS</sequence>
<dbReference type="AlphaFoldDB" id="W9HKH6"/>
<reference evidence="1 2" key="1">
    <citation type="submission" date="2011-06" db="EMBL/GenBank/DDBJ databases">
        <title>The Genome Sequence of Fusarium oxysporum FOSC 3-a.</title>
        <authorList>
            <consortium name="The Broad Institute Genome Sequencing Platform"/>
            <person name="Ma L.-J."/>
            <person name="Gale L.R."/>
            <person name="Schwartz D.C."/>
            <person name="Zhou S."/>
            <person name="Corby-Kistler H."/>
            <person name="Young S.K."/>
            <person name="Zeng Q."/>
            <person name="Gargeya S."/>
            <person name="Fitzgerald M."/>
            <person name="Haas B."/>
            <person name="Abouelleil A."/>
            <person name="Alvarado L."/>
            <person name="Arachchi H.M."/>
            <person name="Berlin A."/>
            <person name="Brown A."/>
            <person name="Chapman S.B."/>
            <person name="Chen Z."/>
            <person name="Dunbar C."/>
            <person name="Freedman E."/>
            <person name="Gearin G."/>
            <person name="Gellesch M."/>
            <person name="Goldberg J."/>
            <person name="Griggs A."/>
            <person name="Gujja S."/>
            <person name="Heiman D."/>
            <person name="Howarth C."/>
            <person name="Larson L."/>
            <person name="Lui A."/>
            <person name="MacDonald P.J.P."/>
            <person name="Mehta T."/>
            <person name="Montmayeur A."/>
            <person name="Murphy C."/>
            <person name="Neiman D."/>
            <person name="Pearson M."/>
            <person name="Priest M."/>
            <person name="Roberts A."/>
            <person name="Saif S."/>
            <person name="Shea T."/>
            <person name="Shenoy N."/>
            <person name="Sisk P."/>
            <person name="Stolte C."/>
            <person name="Sykes S."/>
            <person name="Wortman J."/>
            <person name="Nusbaum C."/>
            <person name="Birren B."/>
        </authorList>
    </citation>
    <scope>NUCLEOTIDE SEQUENCE [LARGE SCALE GENOMIC DNA]</scope>
    <source>
        <strain evidence="2">FOSC 3-a</strain>
    </source>
</reference>
<evidence type="ECO:0000313" key="2">
    <source>
        <dbReference type="Proteomes" id="UP000030753"/>
    </source>
</evidence>
<dbReference type="Proteomes" id="UP000030753">
    <property type="component" value="Unassembled WGS sequence"/>
</dbReference>
<evidence type="ECO:0000313" key="1">
    <source>
        <dbReference type="EMBL" id="EWY80701.1"/>
    </source>
</evidence>
<organism evidence="1 2">
    <name type="scientific">Fusarium oxysporum NRRL 32931</name>
    <dbReference type="NCBI Taxonomy" id="660029"/>
    <lineage>
        <taxon>Eukaryota</taxon>
        <taxon>Fungi</taxon>
        <taxon>Dikarya</taxon>
        <taxon>Ascomycota</taxon>
        <taxon>Pezizomycotina</taxon>
        <taxon>Sordariomycetes</taxon>
        <taxon>Hypocreomycetidae</taxon>
        <taxon>Hypocreales</taxon>
        <taxon>Nectriaceae</taxon>
        <taxon>Fusarium</taxon>
        <taxon>Fusarium oxysporum species complex</taxon>
    </lineage>
</organism>
<dbReference type="EMBL" id="JH717850">
    <property type="protein sequence ID" value="EWY80701.1"/>
    <property type="molecule type" value="Genomic_DNA"/>
</dbReference>
<name>W9HKH6_FUSOX</name>
<proteinExistence type="predicted"/>